<feature type="compositionally biased region" description="Polar residues" evidence="1">
    <location>
        <begin position="22"/>
        <end position="33"/>
    </location>
</feature>
<reference evidence="2" key="1">
    <citation type="submission" date="2019-08" db="EMBL/GenBank/DDBJ databases">
        <title>The genome of the North American firefly Photinus pyralis.</title>
        <authorList>
            <consortium name="Photinus pyralis genome working group"/>
            <person name="Fallon T.R."/>
            <person name="Sander Lower S.E."/>
            <person name="Weng J.-K."/>
        </authorList>
    </citation>
    <scope>NUCLEOTIDE SEQUENCE</scope>
    <source>
        <strain evidence="2">TRF0915ILg1</strain>
        <tissue evidence="2">Whole body</tissue>
    </source>
</reference>
<evidence type="ECO:0000256" key="1">
    <source>
        <dbReference type="SAM" id="MobiDB-lite"/>
    </source>
</evidence>
<sequence>GDIPGPGYLRNGRRAASREELTSNGSSNIRPQAKTLSRSFSVLAPWRPKHYKEGYDIDYTQYPKQTKNGKYEQKVTKNGNSRKDNSSTLKKKANETRRSNQNISTLSRKSRSKENLSSQTLKKSKEDLTKGSSSTLYKKKERQPKENTRYNRDREERRISSKSMSVESLGNGRADRRSREESRDVSRSISMPRDPEKSAGWFKMSKKSKKSLSTQRL</sequence>
<feature type="region of interest" description="Disordered" evidence="1">
    <location>
        <begin position="63"/>
        <end position="217"/>
    </location>
</feature>
<dbReference type="Proteomes" id="UP000801492">
    <property type="component" value="Unassembled WGS sequence"/>
</dbReference>
<feature type="compositionally biased region" description="Basic and acidic residues" evidence="1">
    <location>
        <begin position="173"/>
        <end position="186"/>
    </location>
</feature>
<organism evidence="2 3">
    <name type="scientific">Ignelater luminosus</name>
    <name type="common">Cucubano</name>
    <name type="synonym">Pyrophorus luminosus</name>
    <dbReference type="NCBI Taxonomy" id="2038154"/>
    <lineage>
        <taxon>Eukaryota</taxon>
        <taxon>Metazoa</taxon>
        <taxon>Ecdysozoa</taxon>
        <taxon>Arthropoda</taxon>
        <taxon>Hexapoda</taxon>
        <taxon>Insecta</taxon>
        <taxon>Pterygota</taxon>
        <taxon>Neoptera</taxon>
        <taxon>Endopterygota</taxon>
        <taxon>Coleoptera</taxon>
        <taxon>Polyphaga</taxon>
        <taxon>Elateriformia</taxon>
        <taxon>Elateroidea</taxon>
        <taxon>Elateridae</taxon>
        <taxon>Agrypninae</taxon>
        <taxon>Pyrophorini</taxon>
        <taxon>Ignelater</taxon>
    </lineage>
</organism>
<protein>
    <submittedName>
        <fullName evidence="2">Uncharacterized protein</fullName>
    </submittedName>
</protein>
<proteinExistence type="predicted"/>
<dbReference type="AlphaFoldDB" id="A0A8K0CQ75"/>
<evidence type="ECO:0000313" key="3">
    <source>
        <dbReference type="Proteomes" id="UP000801492"/>
    </source>
</evidence>
<comment type="caution">
    <text evidence="2">The sequence shown here is derived from an EMBL/GenBank/DDBJ whole genome shotgun (WGS) entry which is preliminary data.</text>
</comment>
<gene>
    <name evidence="2" type="ORF">ILUMI_16502</name>
</gene>
<feature type="compositionally biased region" description="Basic and acidic residues" evidence="1">
    <location>
        <begin position="69"/>
        <end position="85"/>
    </location>
</feature>
<feature type="compositionally biased region" description="Basic and acidic residues" evidence="1">
    <location>
        <begin position="143"/>
        <end position="159"/>
    </location>
</feature>
<evidence type="ECO:0000313" key="2">
    <source>
        <dbReference type="EMBL" id="KAF2889671.1"/>
    </source>
</evidence>
<name>A0A8K0CQ75_IGNLU</name>
<dbReference type="EMBL" id="VTPC01063957">
    <property type="protein sequence ID" value="KAF2889671.1"/>
    <property type="molecule type" value="Genomic_DNA"/>
</dbReference>
<feature type="region of interest" description="Disordered" evidence="1">
    <location>
        <begin position="1"/>
        <end position="33"/>
    </location>
</feature>
<feature type="non-terminal residue" evidence="2">
    <location>
        <position position="1"/>
    </location>
</feature>
<dbReference type="OrthoDB" id="6512771at2759"/>
<keyword evidence="3" id="KW-1185">Reference proteome</keyword>
<accession>A0A8K0CQ75</accession>